<reference evidence="3" key="1">
    <citation type="submission" date="2022-02" db="EMBL/GenBank/DDBJ databases">
        <authorList>
            <person name="Henning P.M."/>
            <person name="McCubbin A.G."/>
            <person name="Shore J.S."/>
        </authorList>
    </citation>
    <scope>NUCLEOTIDE SEQUENCE</scope>
    <source>
        <strain evidence="3">F60SS</strain>
        <tissue evidence="3">Leaves</tissue>
    </source>
</reference>
<feature type="region of interest" description="Disordered" evidence="1">
    <location>
        <begin position="262"/>
        <end position="307"/>
    </location>
</feature>
<proteinExistence type="predicted"/>
<gene>
    <name evidence="3" type="ORF">Tsubulata_014895</name>
</gene>
<feature type="compositionally biased region" description="Basic and acidic residues" evidence="1">
    <location>
        <begin position="102"/>
        <end position="112"/>
    </location>
</feature>
<sequence length="871" mass="97500">MYFVTTVGVSLSNDFTIRRVMVVLINLPPQDAQENISLRMTALPDTAATTEASHKKAQPTPAAKGSGGSVKSRLKALVHAELARRKGRHRRSPTCPARSRLTRSDPFRHLDTPYEQPPADTRLRGGDPSIPDNATSSTTKNSLELSRPKSFDYKNQEVSGIKLTGNPSHHNSVDEAGKKSIDDLPILQENLEREVQKEIHEDEPITSDQQVENDMDALDMEKTEELLIKILEEPGSPLARYFHNPQGAGGRLRYCKCESFPLRGMSNRRGSRPSRLKQKQEGIDSPEQEGKPKADSETPKSVELKSKNYARSKSMPFISAEGMLKLSNATTASPSSGSVHHLKKRDQNQVAIRRFKDLRQNLKHAVRESKKEKHRIAMDAVLHKIPRGQMPPKDLTRQSFDNVKSHTFARGSKDSARSGDDSDQSLVSPRSSGPRRISRTKSLKESLDKYCQLYECSFNREAKPRSCDTVQPRADNAVSPVSDAPKSITRIFSLPNIDSSSYLSDDSSDSAFSWSYIRSPAHSVLGTRSDSREQKRLFHPLSSEHLWNLDTRTGARFDGFDGSDNLDSERYPLAEEQLGTCSSSDSETEAKPGFIADDFSYLMTKERAFQDEEEFQTLAKSLSELAVPGTFPSPDTGFEDDTATNFSNLGDLEQNLRRLISSTIEPLEDHLAESRTAIPGVTEGGTDGMQYVSNYVTDECQEIQVNPKDRAVFNYVKDVLELSGFTRNEALGTWHSEDHPLDPDLFLELESSPLGPDSSGNMDHLLLFDLINEILLEIFSKTSTYYPKALSSLSRIRPMPVGNRVLKETWTNVSWHLSSTPDPDLLLDHIIGRDLAKSDGWMNLQFDLECEALELEDWIFDDLLDELVKII</sequence>
<accession>A0A9Q0G6E1</accession>
<dbReference type="Pfam" id="PF14309">
    <property type="entry name" value="DUF4378"/>
    <property type="match status" value="1"/>
</dbReference>
<dbReference type="Proteomes" id="UP001141552">
    <property type="component" value="Unassembled WGS sequence"/>
</dbReference>
<dbReference type="EMBL" id="JAKUCV010002433">
    <property type="protein sequence ID" value="KAJ4842676.1"/>
    <property type="molecule type" value="Genomic_DNA"/>
</dbReference>
<feature type="region of interest" description="Disordered" evidence="1">
    <location>
        <begin position="383"/>
        <end position="402"/>
    </location>
</feature>
<reference evidence="3" key="2">
    <citation type="journal article" date="2023" name="Plants (Basel)">
        <title>Annotation of the Turnera subulata (Passifloraceae) Draft Genome Reveals the S-Locus Evolved after the Divergence of Turneroideae from Passifloroideae in a Stepwise Manner.</title>
        <authorList>
            <person name="Henning P.M."/>
            <person name="Roalson E.H."/>
            <person name="Mir W."/>
            <person name="McCubbin A.G."/>
            <person name="Shore J.S."/>
        </authorList>
    </citation>
    <scope>NUCLEOTIDE SEQUENCE</scope>
    <source>
        <strain evidence="3">F60SS</strain>
    </source>
</reference>
<feature type="region of interest" description="Disordered" evidence="1">
    <location>
        <begin position="47"/>
        <end position="147"/>
    </location>
</feature>
<keyword evidence="4" id="KW-1185">Reference proteome</keyword>
<dbReference type="PANTHER" id="PTHR47071">
    <property type="entry name" value="PROTEIN TRM32"/>
    <property type="match status" value="1"/>
</dbReference>
<organism evidence="3 4">
    <name type="scientific">Turnera subulata</name>
    <dbReference type="NCBI Taxonomy" id="218843"/>
    <lineage>
        <taxon>Eukaryota</taxon>
        <taxon>Viridiplantae</taxon>
        <taxon>Streptophyta</taxon>
        <taxon>Embryophyta</taxon>
        <taxon>Tracheophyta</taxon>
        <taxon>Spermatophyta</taxon>
        <taxon>Magnoliopsida</taxon>
        <taxon>eudicotyledons</taxon>
        <taxon>Gunneridae</taxon>
        <taxon>Pentapetalae</taxon>
        <taxon>rosids</taxon>
        <taxon>fabids</taxon>
        <taxon>Malpighiales</taxon>
        <taxon>Passifloraceae</taxon>
        <taxon>Turnera</taxon>
    </lineage>
</organism>
<name>A0A9Q0G6E1_9ROSI</name>
<dbReference type="AlphaFoldDB" id="A0A9Q0G6E1"/>
<dbReference type="InterPro" id="IPR044257">
    <property type="entry name" value="TRM32-like"/>
</dbReference>
<protein>
    <recommendedName>
        <fullName evidence="2">DUF4378 domain-containing protein</fullName>
    </recommendedName>
</protein>
<evidence type="ECO:0000256" key="1">
    <source>
        <dbReference type="SAM" id="MobiDB-lite"/>
    </source>
</evidence>
<feature type="region of interest" description="Disordered" evidence="1">
    <location>
        <begin position="408"/>
        <end position="441"/>
    </location>
</feature>
<feature type="compositionally biased region" description="Basic and acidic residues" evidence="1">
    <location>
        <begin position="411"/>
        <end position="420"/>
    </location>
</feature>
<feature type="domain" description="DUF4378" evidence="2">
    <location>
        <begin position="713"/>
        <end position="866"/>
    </location>
</feature>
<evidence type="ECO:0000259" key="2">
    <source>
        <dbReference type="Pfam" id="PF14309"/>
    </source>
</evidence>
<feature type="compositionally biased region" description="Basic and acidic residues" evidence="1">
    <location>
        <begin position="278"/>
        <end position="306"/>
    </location>
</feature>
<dbReference type="PANTHER" id="PTHR47071:SF9">
    <property type="entry name" value="TRM32-LIKE PROTEIN (DUF3741)"/>
    <property type="match status" value="1"/>
</dbReference>
<comment type="caution">
    <text evidence="3">The sequence shown here is derived from an EMBL/GenBank/DDBJ whole genome shotgun (WGS) entry which is preliminary data.</text>
</comment>
<dbReference type="OrthoDB" id="758104at2759"/>
<dbReference type="InterPro" id="IPR025486">
    <property type="entry name" value="DUF4378"/>
</dbReference>
<evidence type="ECO:0000313" key="3">
    <source>
        <dbReference type="EMBL" id="KAJ4842676.1"/>
    </source>
</evidence>
<evidence type="ECO:0000313" key="4">
    <source>
        <dbReference type="Proteomes" id="UP001141552"/>
    </source>
</evidence>
<feature type="non-terminal residue" evidence="3">
    <location>
        <position position="1"/>
    </location>
</feature>
<feature type="compositionally biased region" description="Polar residues" evidence="1">
    <location>
        <begin position="132"/>
        <end position="144"/>
    </location>
</feature>